<comment type="caution">
    <text evidence="1">The sequence shown here is derived from an EMBL/GenBank/DDBJ whole genome shotgun (WGS) entry which is preliminary data.</text>
</comment>
<dbReference type="Proteomes" id="UP000828390">
    <property type="component" value="Unassembled WGS sequence"/>
</dbReference>
<name>A0A9D3Y5Y2_DREPO</name>
<evidence type="ECO:0000313" key="2">
    <source>
        <dbReference type="Proteomes" id="UP000828390"/>
    </source>
</evidence>
<reference evidence="1" key="1">
    <citation type="journal article" date="2019" name="bioRxiv">
        <title>The Genome of the Zebra Mussel, Dreissena polymorpha: A Resource for Invasive Species Research.</title>
        <authorList>
            <person name="McCartney M.A."/>
            <person name="Auch B."/>
            <person name="Kono T."/>
            <person name="Mallez S."/>
            <person name="Zhang Y."/>
            <person name="Obille A."/>
            <person name="Becker A."/>
            <person name="Abrahante J.E."/>
            <person name="Garbe J."/>
            <person name="Badalamenti J.P."/>
            <person name="Herman A."/>
            <person name="Mangelson H."/>
            <person name="Liachko I."/>
            <person name="Sullivan S."/>
            <person name="Sone E.D."/>
            <person name="Koren S."/>
            <person name="Silverstein K.A.T."/>
            <person name="Beckman K.B."/>
            <person name="Gohl D.M."/>
        </authorList>
    </citation>
    <scope>NUCLEOTIDE SEQUENCE</scope>
    <source>
        <strain evidence="1">Duluth1</strain>
        <tissue evidence="1">Whole animal</tissue>
    </source>
</reference>
<evidence type="ECO:0000313" key="1">
    <source>
        <dbReference type="EMBL" id="KAH3693762.1"/>
    </source>
</evidence>
<gene>
    <name evidence="1" type="ORF">DPMN_081202</name>
</gene>
<accession>A0A9D3Y5Y2</accession>
<proteinExistence type="predicted"/>
<protein>
    <submittedName>
        <fullName evidence="1">Uncharacterized protein</fullName>
    </submittedName>
</protein>
<organism evidence="1 2">
    <name type="scientific">Dreissena polymorpha</name>
    <name type="common">Zebra mussel</name>
    <name type="synonym">Mytilus polymorpha</name>
    <dbReference type="NCBI Taxonomy" id="45954"/>
    <lineage>
        <taxon>Eukaryota</taxon>
        <taxon>Metazoa</taxon>
        <taxon>Spiralia</taxon>
        <taxon>Lophotrochozoa</taxon>
        <taxon>Mollusca</taxon>
        <taxon>Bivalvia</taxon>
        <taxon>Autobranchia</taxon>
        <taxon>Heteroconchia</taxon>
        <taxon>Euheterodonta</taxon>
        <taxon>Imparidentia</taxon>
        <taxon>Neoheterodontei</taxon>
        <taxon>Myida</taxon>
        <taxon>Dreissenoidea</taxon>
        <taxon>Dreissenidae</taxon>
        <taxon>Dreissena</taxon>
    </lineage>
</organism>
<dbReference type="AlphaFoldDB" id="A0A9D3Y5Y2"/>
<reference evidence="1" key="2">
    <citation type="submission" date="2020-11" db="EMBL/GenBank/DDBJ databases">
        <authorList>
            <person name="McCartney M.A."/>
            <person name="Auch B."/>
            <person name="Kono T."/>
            <person name="Mallez S."/>
            <person name="Becker A."/>
            <person name="Gohl D.M."/>
            <person name="Silverstein K.A.T."/>
            <person name="Koren S."/>
            <person name="Bechman K.B."/>
            <person name="Herman A."/>
            <person name="Abrahante J.E."/>
            <person name="Garbe J."/>
        </authorList>
    </citation>
    <scope>NUCLEOTIDE SEQUENCE</scope>
    <source>
        <strain evidence="1">Duluth1</strain>
        <tissue evidence="1">Whole animal</tissue>
    </source>
</reference>
<keyword evidence="2" id="KW-1185">Reference proteome</keyword>
<sequence length="84" mass="9424">MISSISEEFFENMDNKPDIKSLDEFELHVTGANGLTSPYSGYIEAKVKLPNSNMVLLTVPLLVIKHTEYNKEVPAIVGMIIIRE</sequence>
<dbReference type="EMBL" id="JAIWYP010000016">
    <property type="protein sequence ID" value="KAH3693762.1"/>
    <property type="molecule type" value="Genomic_DNA"/>
</dbReference>